<evidence type="ECO:0000313" key="5">
    <source>
        <dbReference type="Proteomes" id="UP000245667"/>
    </source>
</evidence>
<dbReference type="Pfam" id="PF02625">
    <property type="entry name" value="XdhC_CoxI"/>
    <property type="match status" value="1"/>
</dbReference>
<sequence length="336" mass="37590">MTHEFKNIVKAYISARKKQEKTVLATVVALDGSSYRRPGVRMLILEGGNAIGAVSGGCVEKEVIRQAQSVFKDGIPKMMTYDGRYRLGCEGLLYILIEPFQPQDDFIEAFENNLKTRNPFHIKTYFTHQEGCHKAYGSIISINQGDYALCKNYEPRGDLQFFTQEMKPCFKLLIIGAEHDAVQLSTYASLTGWEVTIVTVPSSHKTLNDFPGAQEMIAVDAENLDLALIDDQTAVMIMTHNYVKDLKYLLRIVGTHPSYIGILGPAKRREKLFGELIERHPEIADSFFDSIYGPSGLNIGAETAQEISIAILSEILAVVRNQNPIMLKQKSNPIHC</sequence>
<evidence type="ECO:0000259" key="2">
    <source>
        <dbReference type="Pfam" id="PF13478"/>
    </source>
</evidence>
<protein>
    <submittedName>
        <fullName evidence="4">Xanthine/CO dehydrogenase XdhC/CoxF family maturation factor</fullName>
    </submittedName>
    <submittedName>
        <fullName evidence="3">XdhC family protein</fullName>
    </submittedName>
</protein>
<evidence type="ECO:0000313" key="3">
    <source>
        <dbReference type="EMBL" id="MBD1262890.1"/>
    </source>
</evidence>
<dbReference type="PANTHER" id="PTHR30388">
    <property type="entry name" value="ALDEHYDE OXIDOREDUCTASE MOLYBDENUM COFACTOR ASSEMBLY PROTEIN"/>
    <property type="match status" value="1"/>
</dbReference>
<dbReference type="Gene3D" id="3.40.50.720">
    <property type="entry name" value="NAD(P)-binding Rossmann-like Domain"/>
    <property type="match status" value="1"/>
</dbReference>
<comment type="caution">
    <text evidence="4">The sequence shown here is derived from an EMBL/GenBank/DDBJ whole genome shotgun (WGS) entry which is preliminary data.</text>
</comment>
<dbReference type="RefSeq" id="WP_109654642.1">
    <property type="nucleotide sequence ID" value="NZ_JACWLN010000014.1"/>
</dbReference>
<dbReference type="Proteomes" id="UP000651837">
    <property type="component" value="Unassembled WGS sequence"/>
</dbReference>
<feature type="domain" description="XdhC- CoxI" evidence="1">
    <location>
        <begin position="16"/>
        <end position="82"/>
    </location>
</feature>
<feature type="domain" description="XdhC Rossmann" evidence="2">
    <location>
        <begin position="172"/>
        <end position="315"/>
    </location>
</feature>
<dbReference type="InterPro" id="IPR027051">
    <property type="entry name" value="XdhC_Rossmann_dom"/>
</dbReference>
<evidence type="ECO:0000313" key="6">
    <source>
        <dbReference type="Proteomes" id="UP000651837"/>
    </source>
</evidence>
<reference evidence="4 5" key="1">
    <citation type="submission" date="2018-05" db="EMBL/GenBank/DDBJ databases">
        <title>Genomic Encyclopedia of Archaeal and Bacterial Type Strains, Phase II (KMG-II): from individual species to whole genera.</title>
        <authorList>
            <person name="Goeker M."/>
        </authorList>
    </citation>
    <scope>NUCLEOTIDE SEQUENCE [LARGE SCALE GENOMIC DNA]</scope>
    <source>
        <strain evidence="4 5">DSM 23514</strain>
    </source>
</reference>
<dbReference type="AlphaFoldDB" id="A0A316DSP4"/>
<name>A0A316DSP4_9FLAO</name>
<evidence type="ECO:0000259" key="1">
    <source>
        <dbReference type="Pfam" id="PF02625"/>
    </source>
</evidence>
<evidence type="ECO:0000313" key="4">
    <source>
        <dbReference type="EMBL" id="PWK20209.1"/>
    </source>
</evidence>
<reference evidence="3 6" key="2">
    <citation type="submission" date="2020-07" db="EMBL/GenBank/DDBJ databases">
        <title>The draft genome sequence of Maribacter polysiphoniae KCTC 22021.</title>
        <authorList>
            <person name="Mu L."/>
        </authorList>
    </citation>
    <scope>NUCLEOTIDE SEQUENCE [LARGE SCALE GENOMIC DNA]</scope>
    <source>
        <strain evidence="3 6">KCTC 22021</strain>
    </source>
</reference>
<dbReference type="InterPro" id="IPR052698">
    <property type="entry name" value="MoCofactor_Util/Proc"/>
</dbReference>
<proteinExistence type="predicted"/>
<accession>A0A316DSP4</accession>
<dbReference type="EMBL" id="JACWLN010000014">
    <property type="protein sequence ID" value="MBD1262890.1"/>
    <property type="molecule type" value="Genomic_DNA"/>
</dbReference>
<dbReference type="EMBL" id="QGGQ01000014">
    <property type="protein sequence ID" value="PWK20209.1"/>
    <property type="molecule type" value="Genomic_DNA"/>
</dbReference>
<dbReference type="InterPro" id="IPR003777">
    <property type="entry name" value="XdhC_CoxI"/>
</dbReference>
<dbReference type="Proteomes" id="UP000245667">
    <property type="component" value="Unassembled WGS sequence"/>
</dbReference>
<dbReference type="Pfam" id="PF13478">
    <property type="entry name" value="XdhC_C"/>
    <property type="match status" value="1"/>
</dbReference>
<dbReference type="PANTHER" id="PTHR30388:SF6">
    <property type="entry name" value="XANTHINE DEHYDROGENASE SUBUNIT A-RELATED"/>
    <property type="match status" value="1"/>
</dbReference>
<organism evidence="4 5">
    <name type="scientific">Maribacter polysiphoniae</name>
    <dbReference type="NCBI Taxonomy" id="429344"/>
    <lineage>
        <taxon>Bacteria</taxon>
        <taxon>Pseudomonadati</taxon>
        <taxon>Bacteroidota</taxon>
        <taxon>Flavobacteriia</taxon>
        <taxon>Flavobacteriales</taxon>
        <taxon>Flavobacteriaceae</taxon>
        <taxon>Maribacter</taxon>
    </lineage>
</organism>
<dbReference type="OrthoDB" id="9773039at2"/>
<gene>
    <name evidence="3" type="ORF">HZY62_20005</name>
    <name evidence="4" type="ORF">LX92_04152</name>
</gene>
<keyword evidence="6" id="KW-1185">Reference proteome</keyword>